<reference evidence="2" key="1">
    <citation type="submission" date="2023-07" db="EMBL/GenBank/DDBJ databases">
        <authorList>
            <consortium name="AG Swart"/>
            <person name="Singh M."/>
            <person name="Singh A."/>
            <person name="Seah K."/>
            <person name="Emmerich C."/>
        </authorList>
    </citation>
    <scope>NUCLEOTIDE SEQUENCE</scope>
    <source>
        <strain evidence="2">DP1</strain>
    </source>
</reference>
<comment type="caution">
    <text evidence="2">The sequence shown here is derived from an EMBL/GenBank/DDBJ whole genome shotgun (WGS) entry which is preliminary data.</text>
</comment>
<dbReference type="Proteomes" id="UP001295684">
    <property type="component" value="Unassembled WGS sequence"/>
</dbReference>
<feature type="compositionally biased region" description="Basic and acidic residues" evidence="1">
    <location>
        <begin position="1"/>
        <end position="11"/>
    </location>
</feature>
<feature type="region of interest" description="Disordered" evidence="1">
    <location>
        <begin position="211"/>
        <end position="234"/>
    </location>
</feature>
<feature type="compositionally biased region" description="Basic and acidic residues" evidence="1">
    <location>
        <begin position="389"/>
        <end position="413"/>
    </location>
</feature>
<gene>
    <name evidence="2" type="ORF">ECRASSUSDP1_LOCUS2986</name>
</gene>
<name>A0AAD1U7E1_EUPCR</name>
<feature type="compositionally biased region" description="Basic and acidic residues" evidence="1">
    <location>
        <begin position="424"/>
        <end position="446"/>
    </location>
</feature>
<feature type="compositionally biased region" description="Polar residues" evidence="1">
    <location>
        <begin position="414"/>
        <end position="423"/>
    </location>
</feature>
<protein>
    <submittedName>
        <fullName evidence="2">Uncharacterized protein</fullName>
    </submittedName>
</protein>
<organism evidence="2 3">
    <name type="scientific">Euplotes crassus</name>
    <dbReference type="NCBI Taxonomy" id="5936"/>
    <lineage>
        <taxon>Eukaryota</taxon>
        <taxon>Sar</taxon>
        <taxon>Alveolata</taxon>
        <taxon>Ciliophora</taxon>
        <taxon>Intramacronucleata</taxon>
        <taxon>Spirotrichea</taxon>
        <taxon>Hypotrichia</taxon>
        <taxon>Euplotida</taxon>
        <taxon>Euplotidae</taxon>
        <taxon>Moneuplotes</taxon>
    </lineage>
</organism>
<proteinExistence type="predicted"/>
<sequence>MEDKTHLRDPNEASINPKLHNTDEKYSSPVVDRHDDLDNGPRRFVGSNHKAGWMNARTDQKDDFNRLNGGLFGDNKINLQKFNKYTDNKRKANYQNFYKKMLDKQIELKRNREMETRVKEMREDVFAASLGKSSTNKFNIDPKFQNFRNPMEYDSVGAYNNKTIDCLPHEWNEPGMRYLRKSMSTTNNGSNFRKDSHSRGLVNKSVDHSLTRYNAPPSMRYKKHSYNQGDGKRSMLEPLMNIDTRRNIRKQMTQNYKYELDKQVAKKQAKPQDIYCKYSFDEGMAVTDERSQAYPVNQNGSIVRDSDYDRQITKFIERDMAIDNNYKKEIYDEDAFKRRDLRAKIKNLTSTYSNQQRMNSAMKYSNSHRDYYDSPMKTPQVHQRKSSHKQGDLKLREKIYSKRASKESNKTRADSQNMRSNVGSRDERLKVPKSLSDKKAISKPKNDAPQNNKSVEHINKAITNQINESAPEPPGSFIETEGSRRKRLLQVSNQVNSGNPFAKLKMPTNEAYMAKHLGMFRPF</sequence>
<feature type="compositionally biased region" description="Basic and acidic residues" evidence="1">
    <location>
        <begin position="20"/>
        <end position="41"/>
    </location>
</feature>
<dbReference type="EMBL" id="CAMPGE010002861">
    <property type="protein sequence ID" value="CAI2361674.1"/>
    <property type="molecule type" value="Genomic_DNA"/>
</dbReference>
<dbReference type="AlphaFoldDB" id="A0AAD1U7E1"/>
<feature type="region of interest" description="Disordered" evidence="1">
    <location>
        <begin position="1"/>
        <end position="44"/>
    </location>
</feature>
<evidence type="ECO:0000313" key="3">
    <source>
        <dbReference type="Proteomes" id="UP001295684"/>
    </source>
</evidence>
<evidence type="ECO:0000256" key="1">
    <source>
        <dbReference type="SAM" id="MobiDB-lite"/>
    </source>
</evidence>
<feature type="region of interest" description="Disordered" evidence="1">
    <location>
        <begin position="366"/>
        <end position="452"/>
    </location>
</feature>
<accession>A0AAD1U7E1</accession>
<evidence type="ECO:0000313" key="2">
    <source>
        <dbReference type="EMBL" id="CAI2361674.1"/>
    </source>
</evidence>
<keyword evidence="3" id="KW-1185">Reference proteome</keyword>